<evidence type="ECO:0000313" key="3">
    <source>
        <dbReference type="Proteomes" id="UP000826254"/>
    </source>
</evidence>
<dbReference type="Proteomes" id="UP000826254">
    <property type="component" value="Chromosome"/>
</dbReference>
<dbReference type="InterPro" id="IPR055927">
    <property type="entry name" value="DUF7504"/>
</dbReference>
<gene>
    <name evidence="2" type="ORF">K6T50_02230</name>
</gene>
<organism evidence="2 3">
    <name type="scientific">Halobaculum magnesiiphilum</name>
    <dbReference type="NCBI Taxonomy" id="1017351"/>
    <lineage>
        <taxon>Archaea</taxon>
        <taxon>Methanobacteriati</taxon>
        <taxon>Methanobacteriota</taxon>
        <taxon>Stenosarchaea group</taxon>
        <taxon>Halobacteria</taxon>
        <taxon>Halobacteriales</taxon>
        <taxon>Haloferacaceae</taxon>
        <taxon>Halobaculum</taxon>
    </lineage>
</organism>
<protein>
    <submittedName>
        <fullName evidence="2">Uncharacterized protein</fullName>
    </submittedName>
</protein>
<dbReference type="EMBL" id="CP081958">
    <property type="protein sequence ID" value="QZP38005.1"/>
    <property type="molecule type" value="Genomic_DNA"/>
</dbReference>
<dbReference type="RefSeq" id="WP_222607810.1">
    <property type="nucleotide sequence ID" value="NZ_CP081958.1"/>
</dbReference>
<evidence type="ECO:0000256" key="1">
    <source>
        <dbReference type="SAM" id="MobiDB-lite"/>
    </source>
</evidence>
<reference evidence="2 3" key="1">
    <citation type="journal article" date="2021" name="Int. J. Syst. Evol. Microbiol.">
        <title>Halobaculum halophilum sp. nov. and Halobaculum salinum sp. nov., isolated from salt lake and saline soil.</title>
        <authorList>
            <person name="Cui H.L."/>
            <person name="Shi X.W."/>
            <person name="Yin X.M."/>
            <person name="Yang X.Y."/>
            <person name="Hou J."/>
            <person name="Zhu L."/>
        </authorList>
    </citation>
    <scope>NUCLEOTIDE SEQUENCE [LARGE SCALE GENOMIC DNA]</scope>
    <source>
        <strain evidence="2 3">NBRC 109044</strain>
    </source>
</reference>
<proteinExistence type="predicted"/>
<keyword evidence="3" id="KW-1185">Reference proteome</keyword>
<evidence type="ECO:0000313" key="2">
    <source>
        <dbReference type="EMBL" id="QZP38005.1"/>
    </source>
</evidence>
<accession>A0A8T8WDT8</accession>
<feature type="region of interest" description="Disordered" evidence="1">
    <location>
        <begin position="1"/>
        <end position="20"/>
    </location>
</feature>
<dbReference type="GeneID" id="67176922"/>
<dbReference type="AlphaFoldDB" id="A0A8T8WDT8"/>
<sequence length="224" mass="22655">MSGTPSRAGHDPTHPVEGSSDADTLVLAAPSAIGGHCPCSREAHDGTAAATGTSGFLRVAFTRGGLSPPEEWVRAAGDGADVRVVDSTPCSVGGDESGEREGEKGVVTVTASGPANLTDVGVRVTDALDDMDVTAGDTGGGSGGPVCCLGSLTALLQYVDAREAYRFVNAVTARVASLGGSTHAHIEPAAHDRRTIDTMASLFDIVAEPSSAGDGLDVVRSRRR</sequence>
<name>A0A8T8WDT8_9EURY</name>
<dbReference type="Pfam" id="PF24336">
    <property type="entry name" value="DUF7504"/>
    <property type="match status" value="1"/>
</dbReference>
<dbReference type="KEGG" id="hmp:K6T50_02230"/>